<keyword evidence="2" id="KW-1185">Reference proteome</keyword>
<evidence type="ECO:0000313" key="2">
    <source>
        <dbReference type="Proteomes" id="UP001271274"/>
    </source>
</evidence>
<dbReference type="Proteomes" id="UP001271274">
    <property type="component" value="Unassembled WGS sequence"/>
</dbReference>
<dbReference type="RefSeq" id="WP_319062016.1">
    <property type="nucleotide sequence ID" value="NZ_JARAYT010000007.1"/>
</dbReference>
<dbReference type="InterPro" id="IPR054383">
    <property type="entry name" value="PspAB-like"/>
</dbReference>
<dbReference type="EMBL" id="JARAYU010000002">
    <property type="protein sequence ID" value="MDX3699290.1"/>
    <property type="molecule type" value="Genomic_DNA"/>
</dbReference>
<gene>
    <name evidence="1" type="ORF">PV662_05850</name>
</gene>
<name>A0ABU4NCS4_9ACTN</name>
<proteinExistence type="predicted"/>
<protein>
    <submittedName>
        <fullName evidence="1">Uncharacterized protein</fullName>
    </submittedName>
</protein>
<accession>A0ABU4NCS4</accession>
<evidence type="ECO:0000313" key="1">
    <source>
        <dbReference type="EMBL" id="MDX3699290.1"/>
    </source>
</evidence>
<comment type="caution">
    <text evidence="1">The sequence shown here is derived from an EMBL/GenBank/DDBJ whole genome shotgun (WGS) entry which is preliminary data.</text>
</comment>
<organism evidence="1 2">
    <name type="scientific">Streptomyces europaeiscabiei</name>
    <dbReference type="NCBI Taxonomy" id="146819"/>
    <lineage>
        <taxon>Bacteria</taxon>
        <taxon>Bacillati</taxon>
        <taxon>Actinomycetota</taxon>
        <taxon>Actinomycetes</taxon>
        <taxon>Kitasatosporales</taxon>
        <taxon>Streptomycetaceae</taxon>
        <taxon>Streptomyces</taxon>
    </lineage>
</organism>
<sequence>MSAPARERGMFCPFAPLPGAERRRDDALEPRVRTVRAVFGDELRIEPALRRRFPIRGAPGL</sequence>
<dbReference type="Pfam" id="PF22742">
    <property type="entry name" value="PspAB"/>
    <property type="match status" value="1"/>
</dbReference>
<reference evidence="1 2" key="1">
    <citation type="journal article" date="2023" name="Microb. Genom.">
        <title>Mesoterricola silvestris gen. nov., sp. nov., Mesoterricola sediminis sp. nov., Geothrix oryzae sp. nov., Geothrix edaphica sp. nov., Geothrix rubra sp. nov., and Geothrix limicola sp. nov., six novel members of Acidobacteriota isolated from soils.</title>
        <authorList>
            <person name="Weisberg A.J."/>
            <person name="Pearce E."/>
            <person name="Kramer C.G."/>
            <person name="Chang J.H."/>
            <person name="Clarke C.R."/>
        </authorList>
    </citation>
    <scope>NUCLEOTIDE SEQUENCE [LARGE SCALE GENOMIC DNA]</scope>
    <source>
        <strain evidence="1 2">ID09-01A</strain>
    </source>
</reference>